<dbReference type="EMBL" id="CP046620">
    <property type="protein sequence ID" value="QHQ36150.1"/>
    <property type="molecule type" value="Genomic_DNA"/>
</dbReference>
<gene>
    <name evidence="4" type="ORF">GO499_13720</name>
</gene>
<dbReference type="PANTHER" id="PTHR43316:SF3">
    <property type="entry name" value="HALOACID DEHALOGENASE, TYPE II (AFU_ORTHOLOGUE AFUA_2G07750)-RELATED"/>
    <property type="match status" value="1"/>
</dbReference>
<dbReference type="InterPro" id="IPR036412">
    <property type="entry name" value="HAD-like_sf"/>
</dbReference>
<comment type="function">
    <text evidence="3">Catalyzes the hydrolytic dehalogenation of small (S)-2-haloalkanoic acids to yield the corresponding (R)-2-hydroxyalkanoic acids.</text>
</comment>
<dbReference type="SFLD" id="SFLDS00003">
    <property type="entry name" value="Haloacid_Dehalogenase"/>
    <property type="match status" value="1"/>
</dbReference>
<dbReference type="Gene3D" id="3.40.50.1000">
    <property type="entry name" value="HAD superfamily/HAD-like"/>
    <property type="match status" value="1"/>
</dbReference>
<dbReference type="Gene3D" id="1.10.150.240">
    <property type="entry name" value="Putative phosphatase, domain 2"/>
    <property type="match status" value="1"/>
</dbReference>
<dbReference type="SFLD" id="SFLDF00045">
    <property type="entry name" value="2-haloacid_dehalogenase"/>
    <property type="match status" value="1"/>
</dbReference>
<evidence type="ECO:0000256" key="1">
    <source>
        <dbReference type="ARBA" id="ARBA00008106"/>
    </source>
</evidence>
<keyword evidence="5" id="KW-1185">Reference proteome</keyword>
<name>A0A6P1T354_9RHOB</name>
<evidence type="ECO:0000256" key="3">
    <source>
        <dbReference type="RuleBase" id="RU368077"/>
    </source>
</evidence>
<dbReference type="NCBIfam" id="TIGR01428">
    <property type="entry name" value="HAD_type_II"/>
    <property type="match status" value="1"/>
</dbReference>
<proteinExistence type="inferred from homology"/>
<dbReference type="InterPro" id="IPR051540">
    <property type="entry name" value="S-2-haloacid_dehalogenase"/>
</dbReference>
<dbReference type="PANTHER" id="PTHR43316">
    <property type="entry name" value="HYDROLASE, HALOACID DELAHOGENASE-RELATED"/>
    <property type="match status" value="1"/>
</dbReference>
<reference evidence="4 5" key="1">
    <citation type="submission" date="2019-12" db="EMBL/GenBank/DDBJ databases">
        <title>Complete genome sequence of Algicella marina strain 9Alg 56(T) isolated from the red alga Tichocarpus crinitus.</title>
        <authorList>
            <person name="Kim S.-G."/>
            <person name="Nedashkovskaya O.I."/>
        </authorList>
    </citation>
    <scope>NUCLEOTIDE SEQUENCE [LARGE SCALE GENOMIC DNA]</scope>
    <source>
        <strain evidence="4 5">9Alg 56</strain>
    </source>
</reference>
<dbReference type="Proteomes" id="UP000464495">
    <property type="component" value="Chromosome"/>
</dbReference>
<dbReference type="InterPro" id="IPR006439">
    <property type="entry name" value="HAD-SF_hydro_IA"/>
</dbReference>
<evidence type="ECO:0000256" key="2">
    <source>
        <dbReference type="ARBA" id="ARBA00022801"/>
    </source>
</evidence>
<dbReference type="SFLD" id="SFLDG01129">
    <property type="entry name" value="C1.5:_HAD__Beta-PGM__Phosphata"/>
    <property type="match status" value="1"/>
</dbReference>
<keyword evidence="2 3" id="KW-0378">Hydrolase</keyword>
<dbReference type="InterPro" id="IPR023198">
    <property type="entry name" value="PGP-like_dom2"/>
</dbReference>
<dbReference type="GO" id="GO:0018784">
    <property type="term" value="F:(S)-2-haloacid dehalogenase activity"/>
    <property type="evidence" value="ECO:0007669"/>
    <property type="project" value="UniProtKB-UniRule"/>
</dbReference>
<dbReference type="PRINTS" id="PR00413">
    <property type="entry name" value="HADHALOGNASE"/>
</dbReference>
<dbReference type="CDD" id="cd02588">
    <property type="entry name" value="HAD_L2-DEX"/>
    <property type="match status" value="1"/>
</dbReference>
<dbReference type="EC" id="3.8.1.2" evidence="3"/>
<dbReference type="AlphaFoldDB" id="A0A6P1T354"/>
<sequence>MAVDVCIFDAYGTLFDVGAAARQVADEPGREDFAAVWQALAETWRQKQLAYSWLRAVANAHANFWQVTQDGLDFALEAHSMDGDLELRERLLALYWELAAYPEVPSMLAQLKAAGFKTGILSNGSPDMLSGAVDSAGIGEFLDDVLSVEDVGVFKPDARVYDLVGKAFSTSSERVLFVSSNGWDAGAATGYGFQTVWVNRRGEPVDRLPWKPSNTLTDLSGIPDLAGKL</sequence>
<dbReference type="SFLD" id="SFLDG01135">
    <property type="entry name" value="C1.5.6:_HAD__Beta-PGM__Phospha"/>
    <property type="match status" value="1"/>
</dbReference>
<dbReference type="InterPro" id="IPR023214">
    <property type="entry name" value="HAD_sf"/>
</dbReference>
<dbReference type="Pfam" id="PF00702">
    <property type="entry name" value="Hydrolase"/>
    <property type="match status" value="1"/>
</dbReference>
<comment type="catalytic activity">
    <reaction evidence="3">
        <text>an (S)-2-haloacid + H2O = a (2R)-2-hydroxycarboxylate + a halide anion + H(+)</text>
        <dbReference type="Rhea" id="RHEA:11192"/>
        <dbReference type="ChEBI" id="CHEBI:15377"/>
        <dbReference type="ChEBI" id="CHEBI:15378"/>
        <dbReference type="ChEBI" id="CHEBI:16042"/>
        <dbReference type="ChEBI" id="CHEBI:58314"/>
        <dbReference type="ChEBI" id="CHEBI:137405"/>
        <dbReference type="EC" id="3.8.1.2"/>
    </reaction>
</comment>
<dbReference type="NCBIfam" id="TIGR01493">
    <property type="entry name" value="HAD-SF-IA-v2"/>
    <property type="match status" value="1"/>
</dbReference>
<protein>
    <recommendedName>
        <fullName evidence="3">(S)-2-haloacid dehalogenase</fullName>
        <ecNumber evidence="3">3.8.1.2</ecNumber>
    </recommendedName>
    <alternativeName>
        <fullName evidence="3">2-haloalkanoic acid dehalogenase</fullName>
    </alternativeName>
    <alternativeName>
        <fullName evidence="3">Halocarboxylic acid halidohydrolase</fullName>
    </alternativeName>
    <alternativeName>
        <fullName evidence="3">L-2-haloacid dehalogenase</fullName>
    </alternativeName>
</protein>
<dbReference type="KEGG" id="amaq:GO499_13720"/>
<accession>A0A6P1T354</accession>
<dbReference type="RefSeq" id="WP_161862701.1">
    <property type="nucleotide sequence ID" value="NZ_CP046620.1"/>
</dbReference>
<dbReference type="InterPro" id="IPR006328">
    <property type="entry name" value="2-HAD"/>
</dbReference>
<dbReference type="SUPFAM" id="SSF56784">
    <property type="entry name" value="HAD-like"/>
    <property type="match status" value="1"/>
</dbReference>
<organism evidence="4 5">
    <name type="scientific">Algicella marina</name>
    <dbReference type="NCBI Taxonomy" id="2683284"/>
    <lineage>
        <taxon>Bacteria</taxon>
        <taxon>Pseudomonadati</taxon>
        <taxon>Pseudomonadota</taxon>
        <taxon>Alphaproteobacteria</taxon>
        <taxon>Rhodobacterales</taxon>
        <taxon>Paracoccaceae</taxon>
        <taxon>Algicella</taxon>
    </lineage>
</organism>
<evidence type="ECO:0000313" key="5">
    <source>
        <dbReference type="Proteomes" id="UP000464495"/>
    </source>
</evidence>
<comment type="similarity">
    <text evidence="1 3">Belongs to the HAD-like hydrolase superfamily. S-2-haloalkanoic acid dehalogenase family.</text>
</comment>
<evidence type="ECO:0000313" key="4">
    <source>
        <dbReference type="EMBL" id="QHQ36150.1"/>
    </source>
</evidence>